<organism evidence="2 3">
    <name type="scientific">Krasilnikovia cinnamomea</name>
    <dbReference type="NCBI Taxonomy" id="349313"/>
    <lineage>
        <taxon>Bacteria</taxon>
        <taxon>Bacillati</taxon>
        <taxon>Actinomycetota</taxon>
        <taxon>Actinomycetes</taxon>
        <taxon>Micromonosporales</taxon>
        <taxon>Micromonosporaceae</taxon>
        <taxon>Krasilnikovia</taxon>
    </lineage>
</organism>
<comment type="caution">
    <text evidence="2">The sequence shown here is derived from an EMBL/GenBank/DDBJ whole genome shotgun (WGS) entry which is preliminary data.</text>
</comment>
<feature type="transmembrane region" description="Helical" evidence="1">
    <location>
        <begin position="40"/>
        <end position="62"/>
    </location>
</feature>
<keyword evidence="3" id="KW-1185">Reference proteome</keyword>
<feature type="transmembrane region" description="Helical" evidence="1">
    <location>
        <begin position="123"/>
        <end position="147"/>
    </location>
</feature>
<gene>
    <name evidence="2" type="ORF">EV385_1236</name>
</gene>
<dbReference type="OrthoDB" id="3405898at2"/>
<dbReference type="Proteomes" id="UP000292564">
    <property type="component" value="Unassembled WGS sequence"/>
</dbReference>
<dbReference type="AlphaFoldDB" id="A0A4V2G6Q0"/>
<proteinExistence type="predicted"/>
<evidence type="ECO:0000256" key="1">
    <source>
        <dbReference type="SAM" id="Phobius"/>
    </source>
</evidence>
<dbReference type="EMBL" id="SHKY01000001">
    <property type="protein sequence ID" value="RZU49486.1"/>
    <property type="molecule type" value="Genomic_DNA"/>
</dbReference>
<accession>A0A4V2G6Q0</accession>
<protein>
    <recommendedName>
        <fullName evidence="4">PH (Pleckstrin Homology) domain-containing protein</fullName>
    </recommendedName>
</protein>
<evidence type="ECO:0000313" key="2">
    <source>
        <dbReference type="EMBL" id="RZU49486.1"/>
    </source>
</evidence>
<dbReference type="RefSeq" id="WP_130508554.1">
    <property type="nucleotide sequence ID" value="NZ_SHKY01000001.1"/>
</dbReference>
<sequence length="259" mass="28011">MSARAARLIAVPFALMTFALRVVADFWVDPLALPLRPWPVSLAATVAAGLAAGLLPLGGYWLCTRHAWRRPAAWHADANRGRFVADLTPRWAGPQAVLIAWFSGGLVPDERVPGTDRVRIADLGVVTDVWIVLAAIALVAGVAVVLAGRPRLTLDPGGVMLQSLVTRRRFGWNDLVPGMPPPPAKPSPRVVTLYRRPPDASHGPFLPWRLPADRLHVDPAFLALSLRRYLDHPEHRQAIGTAEEIAALRDSAASPAPPS</sequence>
<keyword evidence="1" id="KW-0472">Membrane</keyword>
<keyword evidence="1" id="KW-1133">Transmembrane helix</keyword>
<keyword evidence="1" id="KW-0812">Transmembrane</keyword>
<evidence type="ECO:0008006" key="4">
    <source>
        <dbReference type="Google" id="ProtNLM"/>
    </source>
</evidence>
<reference evidence="2 3" key="1">
    <citation type="submission" date="2019-02" db="EMBL/GenBank/DDBJ databases">
        <title>Sequencing the genomes of 1000 actinobacteria strains.</title>
        <authorList>
            <person name="Klenk H.-P."/>
        </authorList>
    </citation>
    <scope>NUCLEOTIDE SEQUENCE [LARGE SCALE GENOMIC DNA]</scope>
    <source>
        <strain evidence="2 3">DSM 45162</strain>
    </source>
</reference>
<name>A0A4V2G6Q0_9ACTN</name>
<evidence type="ECO:0000313" key="3">
    <source>
        <dbReference type="Proteomes" id="UP000292564"/>
    </source>
</evidence>